<keyword evidence="3" id="KW-1185">Reference proteome</keyword>
<dbReference type="AntiFam" id="ANF00012">
    <property type="entry name" value="tRNA translation"/>
</dbReference>
<evidence type="ECO:0000313" key="3">
    <source>
        <dbReference type="Proteomes" id="UP000265962"/>
    </source>
</evidence>
<evidence type="ECO:0000256" key="1">
    <source>
        <dbReference type="SAM" id="MobiDB-lite"/>
    </source>
</evidence>
<evidence type="ECO:0000313" key="2">
    <source>
        <dbReference type="EMBL" id="SPF67359.1"/>
    </source>
</evidence>
<reference evidence="3" key="1">
    <citation type="submission" date="2018-02" db="EMBL/GenBank/DDBJ databases">
        <authorList>
            <person name="Hornung B."/>
        </authorList>
    </citation>
    <scope>NUCLEOTIDE SEQUENCE [LARGE SCALE GENOMIC DNA]</scope>
</reference>
<protein>
    <submittedName>
        <fullName evidence="2">Uncharacterized protein</fullName>
    </submittedName>
</protein>
<feature type="compositionally biased region" description="Polar residues" evidence="1">
    <location>
        <begin position="242"/>
        <end position="258"/>
    </location>
</feature>
<gene>
    <name evidence="2" type="ORF">PROPJV5_0372</name>
</gene>
<dbReference type="AlphaFoldDB" id="A0A375I2G2"/>
<dbReference type="EMBL" id="OMOH01000001">
    <property type="protein sequence ID" value="SPF67359.1"/>
    <property type="molecule type" value="Genomic_DNA"/>
</dbReference>
<feature type="region of interest" description="Disordered" evidence="1">
    <location>
        <begin position="182"/>
        <end position="258"/>
    </location>
</feature>
<feature type="compositionally biased region" description="Basic residues" evidence="1">
    <location>
        <begin position="106"/>
        <end position="124"/>
    </location>
</feature>
<organism evidence="2 3">
    <name type="scientific">Propionibacterium ruminifibrarum</name>
    <dbReference type="NCBI Taxonomy" id="1962131"/>
    <lineage>
        <taxon>Bacteria</taxon>
        <taxon>Bacillati</taxon>
        <taxon>Actinomycetota</taxon>
        <taxon>Actinomycetes</taxon>
        <taxon>Propionibacteriales</taxon>
        <taxon>Propionibacteriaceae</taxon>
        <taxon>Propionibacterium</taxon>
    </lineage>
</organism>
<accession>A0A375I2G2</accession>
<feature type="region of interest" description="Disordered" evidence="1">
    <location>
        <begin position="39"/>
        <end position="134"/>
    </location>
</feature>
<proteinExistence type="predicted"/>
<sequence>MGPRPLRADDGTRTRDPHLGKVMLYQLSHVRIACSRFPSAKRGDHNSELARAAQIRCSAPPQRPWRRPRPVAGSRPTDPVPRDHPGPSRRPPPDSGRSTTGTLGRGHGRSRRPGAPRRRIRTTRPPREQTARICPGTARCASFGQARAIGAAVARFVHTEEVTGSNPVSPTEIPFHLLTGWPGSRMCGPTESADPCPRRRKQLDDRASGATTGQTEPGRPTLTDSGRATATPPRPAEKCCSSGPQSGPTEDSSASTAS</sequence>
<name>A0A375I2G2_9ACTN</name>
<dbReference type="Proteomes" id="UP000265962">
    <property type="component" value="Unassembled WGS sequence"/>
</dbReference>